<dbReference type="PANTHER" id="PTHR35399">
    <property type="entry name" value="SLR8030 PROTEIN"/>
    <property type="match status" value="1"/>
</dbReference>
<gene>
    <name evidence="1" type="ORF">HELGO_WM25451</name>
</gene>
<evidence type="ECO:0000313" key="1">
    <source>
        <dbReference type="EMBL" id="CAA6829708.1"/>
    </source>
</evidence>
<dbReference type="AlphaFoldDB" id="A0A6S6UD20"/>
<accession>A0A6S6UD20</accession>
<dbReference type="InterPro" id="IPR008557">
    <property type="entry name" value="PhoX"/>
</dbReference>
<name>A0A6S6UD20_9BACT</name>
<evidence type="ECO:0008006" key="2">
    <source>
        <dbReference type="Google" id="ProtNLM"/>
    </source>
</evidence>
<protein>
    <recommendedName>
        <fullName evidence="2">Phosphatase</fullName>
    </recommendedName>
</protein>
<dbReference type="SUPFAM" id="SSF63825">
    <property type="entry name" value="YWTD domain"/>
    <property type="match status" value="1"/>
</dbReference>
<organism evidence="1">
    <name type="scientific">uncultured Aureispira sp</name>
    <dbReference type="NCBI Taxonomy" id="1331704"/>
    <lineage>
        <taxon>Bacteria</taxon>
        <taxon>Pseudomonadati</taxon>
        <taxon>Bacteroidota</taxon>
        <taxon>Saprospiria</taxon>
        <taxon>Saprospirales</taxon>
        <taxon>Saprospiraceae</taxon>
        <taxon>Aureispira</taxon>
        <taxon>environmental samples</taxon>
    </lineage>
</organism>
<dbReference type="PANTHER" id="PTHR35399:SF4">
    <property type="entry name" value="MEMBRANE PROTEIN"/>
    <property type="match status" value="1"/>
</dbReference>
<reference evidence="1" key="1">
    <citation type="submission" date="2020-01" db="EMBL/GenBank/DDBJ databases">
        <authorList>
            <person name="Meier V. D."/>
            <person name="Meier V D."/>
        </authorList>
    </citation>
    <scope>NUCLEOTIDE SEQUENCE</scope>
    <source>
        <strain evidence="1">HLG_WM_MAG_10</strain>
    </source>
</reference>
<sequence>MKSTRRNFLKMMGAVSLGFSGLQTFAQELKNDLLIEGYGPLEDKGILKLPKGFSFKIIAEKGSTMHDGLLLPGRGDGMGTFEGKDGRVILIRNHENSPGYLIDSPFGYSNQHLHKVNKERIYDMGYNKYPQLGGTTTSIYNEKTQKVEKVFMSLAGTGRNCAGGTTPWGSWLTCEEYVYVKDDIHEKKHGYVFEVPATEKIGLKYPVPIKAMGRFNHEAVAVDPKTGIVYLTEDRHEGLFYRFIPKVKGELHKGGQLQALAFVWKKGMDTRNWEEASLKQGIKYAVKWIDMKDVDTEKDNLRVRGYALGSAIFARGEGIWFGEKELYFACTNGGKLKTGQIFKYIPSKYEGTSKEESKGYESRLELYAEPNDTSVLRYCDNLTVAPWGDVVFCEDGIKPRIFGITPKGEFYQIAENIGYQSEFAGVCFSPSGKTLFVNIQVPGLTLAITGDWGNLHQ</sequence>
<dbReference type="EMBL" id="CACVAQ010000513">
    <property type="protein sequence ID" value="CAA6829708.1"/>
    <property type="molecule type" value="Genomic_DNA"/>
</dbReference>
<proteinExistence type="predicted"/>
<dbReference type="Pfam" id="PF05787">
    <property type="entry name" value="PhoX"/>
    <property type="match status" value="1"/>
</dbReference>